<reference evidence="15" key="1">
    <citation type="submission" date="2021-01" db="UniProtKB">
        <authorList>
            <consortium name="EnsemblMetazoa"/>
        </authorList>
    </citation>
    <scope>IDENTIFICATION</scope>
</reference>
<evidence type="ECO:0000259" key="14">
    <source>
        <dbReference type="PROSITE" id="PS50011"/>
    </source>
</evidence>
<dbReference type="InterPro" id="IPR012234">
    <property type="entry name" value="Tyr_kinase_non-rcpt_SYK/ZAP70"/>
</dbReference>
<comment type="similarity">
    <text evidence="8">Belongs to the protein kinase superfamily. Tyr protein kinase family. SYK/ZAP-70 subfamily.</text>
</comment>
<dbReference type="SMART" id="SM00219">
    <property type="entry name" value="TyrKc"/>
    <property type="match status" value="1"/>
</dbReference>
<dbReference type="EC" id="2.7.10.2" evidence="8"/>
<dbReference type="PROSITE" id="PS50001">
    <property type="entry name" value="SH2"/>
    <property type="match status" value="2"/>
</dbReference>
<feature type="binding site" evidence="10">
    <location>
        <begin position="364"/>
        <end position="372"/>
    </location>
    <ligand>
        <name>ATP</name>
        <dbReference type="ChEBI" id="CHEBI:30616"/>
    </ligand>
</feature>
<keyword evidence="11" id="KW-0727">SH2 domain</keyword>
<dbReference type="GO" id="GO:0005737">
    <property type="term" value="C:cytoplasm"/>
    <property type="evidence" value="ECO:0007669"/>
    <property type="project" value="InterPro"/>
</dbReference>
<feature type="domain" description="SH2" evidence="13">
    <location>
        <begin position="9"/>
        <end position="101"/>
    </location>
</feature>
<accession>A0A7M5UYI6</accession>
<dbReference type="Gene3D" id="3.30.200.20">
    <property type="entry name" value="Phosphorylase Kinase, domain 1"/>
    <property type="match status" value="1"/>
</dbReference>
<dbReference type="Gene3D" id="3.30.505.10">
    <property type="entry name" value="SH2 domain"/>
    <property type="match status" value="2"/>
</dbReference>
<keyword evidence="5" id="KW-0391">Immunity</keyword>
<feature type="binding site" evidence="10 12">
    <location>
        <position position="390"/>
    </location>
    <ligand>
        <name>ATP</name>
        <dbReference type="ChEBI" id="CHEBI:30616"/>
    </ligand>
</feature>
<dbReference type="EnsemblMetazoa" id="CLYHEMT008082.1">
    <property type="protein sequence ID" value="CLYHEMP008082.1"/>
    <property type="gene ID" value="CLYHEMG008082"/>
</dbReference>
<dbReference type="SUPFAM" id="SSF56112">
    <property type="entry name" value="Protein kinase-like (PK-like)"/>
    <property type="match status" value="1"/>
</dbReference>
<sequence length="628" mass="71917">MTDPSTLDWFHGRITRDTAEKNLSKTSMQDGTYLLRDSTQQVGSYVLSVCKDKKVIHYQILKQENGMVGINDGPKFIGPVELVEHHKANLDGLLTKLTIACSRAAGVKAESYKNISHQDVDEATRTVLRSEGIENEDAVRRFKGEIECVVGNILHTKQPWFHGVIPRDEADRRLNSENCTDGLFLIRERGNPKATYVLGICSNNKIYHYLFERNKYDQLSIKSGRPFDNLMAVVNFYSQKSEGLLCKLQRPCDVAHFEYHPKFEKHKNILLHPDIQNTLRRTLSRNETELKTYRRLSRQMKPSVRPPVPTPSVKPAGQVNEAWKYEKIYDSANVIKMEGFNSPFGSKERDIKLDHKKLHLEHALGHGNFGSVMKGTYMLPTSKTMAVAVKTLKEEDIPGQKSEILREAGIMAKLDHPNIVRLVGVVQSPSFMIAMELAPQGPLHKYLKKHKEMPLLNILILMLQVDEGMCYLESQHFVHRDLAARNVLVVSENFVKISDFGMSRAMGAGNEYYRAERAGKWPLKWYAPECIYYRIFTSKGDVWSYGITMWEAVTYGGKPYPGMKGQELVEKVESGYRLECPPGCPDEIYQLMRQCWEFKQEDRPKFAEIGQVLSRYIETQRFGGKSRR</sequence>
<evidence type="ECO:0000256" key="7">
    <source>
        <dbReference type="ARBA" id="ARBA00051245"/>
    </source>
</evidence>
<dbReference type="InterPro" id="IPR000980">
    <property type="entry name" value="SH2"/>
</dbReference>
<feature type="active site" description="Proton acceptor" evidence="9">
    <location>
        <position position="481"/>
    </location>
</feature>
<dbReference type="FunFam" id="1.10.510.10:FF:000216">
    <property type="entry name" value="Tyrosine-protein kinase SYK"/>
    <property type="match status" value="1"/>
</dbReference>
<dbReference type="InterPro" id="IPR001245">
    <property type="entry name" value="Ser-Thr/Tyr_kinase_cat_dom"/>
</dbReference>
<comment type="catalytic activity">
    <reaction evidence="7 8">
        <text>L-tyrosyl-[protein] + ATP = O-phospho-L-tyrosyl-[protein] + ADP + H(+)</text>
        <dbReference type="Rhea" id="RHEA:10596"/>
        <dbReference type="Rhea" id="RHEA-COMP:10136"/>
        <dbReference type="Rhea" id="RHEA-COMP:20101"/>
        <dbReference type="ChEBI" id="CHEBI:15378"/>
        <dbReference type="ChEBI" id="CHEBI:30616"/>
        <dbReference type="ChEBI" id="CHEBI:46858"/>
        <dbReference type="ChEBI" id="CHEBI:61978"/>
        <dbReference type="ChEBI" id="CHEBI:456216"/>
        <dbReference type="EC" id="2.7.10.2"/>
    </reaction>
</comment>
<dbReference type="GeneID" id="136804705"/>
<dbReference type="Pfam" id="PF07714">
    <property type="entry name" value="PK_Tyr_Ser-Thr"/>
    <property type="match status" value="1"/>
</dbReference>
<dbReference type="GO" id="GO:0035556">
    <property type="term" value="P:intracellular signal transduction"/>
    <property type="evidence" value="ECO:0007669"/>
    <property type="project" value="InterPro"/>
</dbReference>
<evidence type="ECO:0000256" key="9">
    <source>
        <dbReference type="PIRSR" id="PIRSR000604-1"/>
    </source>
</evidence>
<evidence type="ECO:0000256" key="6">
    <source>
        <dbReference type="ARBA" id="ARBA00023137"/>
    </source>
</evidence>
<dbReference type="InterPro" id="IPR011009">
    <property type="entry name" value="Kinase-like_dom_sf"/>
</dbReference>
<keyword evidence="3 8" id="KW-0418">Kinase</keyword>
<keyword evidence="16" id="KW-1185">Reference proteome</keyword>
<protein>
    <recommendedName>
        <fullName evidence="8">Tyrosine-protein kinase</fullName>
        <ecNumber evidence="8">2.7.10.2</ecNumber>
    </recommendedName>
</protein>
<evidence type="ECO:0000313" key="15">
    <source>
        <dbReference type="EnsemblMetazoa" id="CLYHEMP008082.1"/>
    </source>
</evidence>
<dbReference type="InterPro" id="IPR000719">
    <property type="entry name" value="Prot_kinase_dom"/>
</dbReference>
<dbReference type="InterPro" id="IPR036860">
    <property type="entry name" value="SH2_dom_sf"/>
</dbReference>
<dbReference type="SMART" id="SM00252">
    <property type="entry name" value="SH2"/>
    <property type="match status" value="2"/>
</dbReference>
<dbReference type="InterPro" id="IPR050198">
    <property type="entry name" value="Non-receptor_tyrosine_kinases"/>
</dbReference>
<dbReference type="CDD" id="cd05060">
    <property type="entry name" value="PTKc_Syk_like"/>
    <property type="match status" value="1"/>
</dbReference>
<evidence type="ECO:0000256" key="2">
    <source>
        <dbReference type="ARBA" id="ARBA00022741"/>
    </source>
</evidence>
<evidence type="ECO:0000256" key="11">
    <source>
        <dbReference type="PROSITE-ProRule" id="PRU00191"/>
    </source>
</evidence>
<keyword evidence="2 8" id="KW-0547">Nucleotide-binding</keyword>
<dbReference type="PRINTS" id="PR00401">
    <property type="entry name" value="SH2DOMAIN"/>
</dbReference>
<dbReference type="AlphaFoldDB" id="A0A7M5UYI6"/>
<dbReference type="InterPro" id="IPR008266">
    <property type="entry name" value="Tyr_kinase_AS"/>
</dbReference>
<dbReference type="PRINTS" id="PR00109">
    <property type="entry name" value="TYRKINASE"/>
</dbReference>
<name>A0A7M5UYI6_9CNID</name>
<keyword evidence="6 8" id="KW-0829">Tyrosine-protein kinase</keyword>
<dbReference type="InterPro" id="IPR017441">
    <property type="entry name" value="Protein_kinase_ATP_BS"/>
</dbReference>
<dbReference type="GO" id="GO:0005524">
    <property type="term" value="F:ATP binding"/>
    <property type="evidence" value="ECO:0007669"/>
    <property type="project" value="UniProtKB-UniRule"/>
</dbReference>
<dbReference type="PANTHER" id="PTHR24418">
    <property type="entry name" value="TYROSINE-PROTEIN KINASE"/>
    <property type="match status" value="1"/>
</dbReference>
<dbReference type="PROSITE" id="PS00109">
    <property type="entry name" value="PROTEIN_KINASE_TYR"/>
    <property type="match status" value="1"/>
</dbReference>
<evidence type="ECO:0000313" key="16">
    <source>
        <dbReference type="Proteomes" id="UP000594262"/>
    </source>
</evidence>
<dbReference type="GO" id="GO:0004715">
    <property type="term" value="F:non-membrane spanning protein tyrosine kinase activity"/>
    <property type="evidence" value="ECO:0007669"/>
    <property type="project" value="UniProtKB-EC"/>
</dbReference>
<evidence type="ECO:0000256" key="8">
    <source>
        <dbReference type="PIRNR" id="PIRNR000604"/>
    </source>
</evidence>
<dbReference type="RefSeq" id="XP_066917419.1">
    <property type="nucleotide sequence ID" value="XM_067061318.1"/>
</dbReference>
<evidence type="ECO:0000256" key="4">
    <source>
        <dbReference type="ARBA" id="ARBA00022840"/>
    </source>
</evidence>
<dbReference type="Proteomes" id="UP000594262">
    <property type="component" value="Unplaced"/>
</dbReference>
<evidence type="ECO:0000256" key="5">
    <source>
        <dbReference type="ARBA" id="ARBA00022859"/>
    </source>
</evidence>
<evidence type="ECO:0000256" key="1">
    <source>
        <dbReference type="ARBA" id="ARBA00022679"/>
    </source>
</evidence>
<dbReference type="PROSITE" id="PS00107">
    <property type="entry name" value="PROTEIN_KINASE_ATP"/>
    <property type="match status" value="1"/>
</dbReference>
<evidence type="ECO:0000259" key="13">
    <source>
        <dbReference type="PROSITE" id="PS50001"/>
    </source>
</evidence>
<dbReference type="Pfam" id="PF00017">
    <property type="entry name" value="SH2"/>
    <property type="match status" value="2"/>
</dbReference>
<feature type="domain" description="SH2" evidence="13">
    <location>
        <begin position="160"/>
        <end position="252"/>
    </location>
</feature>
<dbReference type="Gene3D" id="1.10.510.10">
    <property type="entry name" value="Transferase(Phosphotransferase) domain 1"/>
    <property type="match status" value="1"/>
</dbReference>
<evidence type="ECO:0000256" key="12">
    <source>
        <dbReference type="PROSITE-ProRule" id="PRU10141"/>
    </source>
</evidence>
<dbReference type="SUPFAM" id="SSF55550">
    <property type="entry name" value="SH2 domain"/>
    <property type="match status" value="2"/>
</dbReference>
<dbReference type="PIRSF" id="PIRSF000604">
    <property type="entry name" value="TyrPK_SYK"/>
    <property type="match status" value="1"/>
</dbReference>
<dbReference type="PROSITE" id="PS50011">
    <property type="entry name" value="PROTEIN_KINASE_DOM"/>
    <property type="match status" value="1"/>
</dbReference>
<evidence type="ECO:0000256" key="3">
    <source>
        <dbReference type="ARBA" id="ARBA00022777"/>
    </source>
</evidence>
<dbReference type="InterPro" id="IPR020635">
    <property type="entry name" value="Tyr_kinase_cat_dom"/>
</dbReference>
<organism evidence="15 16">
    <name type="scientific">Clytia hemisphaerica</name>
    <dbReference type="NCBI Taxonomy" id="252671"/>
    <lineage>
        <taxon>Eukaryota</taxon>
        <taxon>Metazoa</taxon>
        <taxon>Cnidaria</taxon>
        <taxon>Hydrozoa</taxon>
        <taxon>Hydroidolina</taxon>
        <taxon>Leptothecata</taxon>
        <taxon>Obeliida</taxon>
        <taxon>Clytiidae</taxon>
        <taxon>Clytia</taxon>
    </lineage>
</organism>
<dbReference type="GO" id="GO:0002376">
    <property type="term" value="P:immune system process"/>
    <property type="evidence" value="ECO:0007669"/>
    <property type="project" value="UniProtKB-KW"/>
</dbReference>
<keyword evidence="1 8" id="KW-0808">Transferase</keyword>
<proteinExistence type="inferred from homology"/>
<keyword evidence="4 8" id="KW-0067">ATP-binding</keyword>
<dbReference type="OrthoDB" id="535945at2759"/>
<evidence type="ECO:0000256" key="10">
    <source>
        <dbReference type="PIRSR" id="PIRSR000604-2"/>
    </source>
</evidence>
<feature type="domain" description="Protein kinase" evidence="14">
    <location>
        <begin position="358"/>
        <end position="617"/>
    </location>
</feature>